<name>A0A1H8KA50_9PROT</name>
<sequence>MLRFTAVLTFGQRERDVLSLGITCLFPFPLDEAADIFAIIDIIPCVNLFLDPVILPVGQGDGFAYSPHASPKCDTSFLSQIDAIRKLLRNRPNLIPISL</sequence>
<accession>A0A1H8KA50</accession>
<reference evidence="1 2" key="1">
    <citation type="submission" date="2016-10" db="EMBL/GenBank/DDBJ databases">
        <authorList>
            <person name="de Groot N.N."/>
        </authorList>
    </citation>
    <scope>NUCLEOTIDE SEQUENCE [LARGE SCALE GENOMIC DNA]</scope>
    <source>
        <strain evidence="1 2">Nl18</strain>
    </source>
</reference>
<gene>
    <name evidence="1" type="ORF">SAMN05216404_10879</name>
</gene>
<proteinExistence type="predicted"/>
<organism evidence="1 2">
    <name type="scientific">Nitrosospira multiformis</name>
    <dbReference type="NCBI Taxonomy" id="1231"/>
    <lineage>
        <taxon>Bacteria</taxon>
        <taxon>Pseudomonadati</taxon>
        <taxon>Pseudomonadota</taxon>
        <taxon>Betaproteobacteria</taxon>
        <taxon>Nitrosomonadales</taxon>
        <taxon>Nitrosomonadaceae</taxon>
        <taxon>Nitrosospira</taxon>
    </lineage>
</organism>
<dbReference type="AlphaFoldDB" id="A0A1H8KA50"/>
<dbReference type="RefSeq" id="WP_217638649.1">
    <property type="nucleotide sequence ID" value="NZ_FOCT01000008.1"/>
</dbReference>
<evidence type="ECO:0000313" key="1">
    <source>
        <dbReference type="EMBL" id="SEN89889.1"/>
    </source>
</evidence>
<protein>
    <submittedName>
        <fullName evidence="1">Uncharacterized protein</fullName>
    </submittedName>
</protein>
<dbReference type="EMBL" id="FOCT01000008">
    <property type="protein sequence ID" value="SEN89889.1"/>
    <property type="molecule type" value="Genomic_DNA"/>
</dbReference>
<evidence type="ECO:0000313" key="2">
    <source>
        <dbReference type="Proteomes" id="UP000183898"/>
    </source>
</evidence>
<dbReference type="Proteomes" id="UP000183898">
    <property type="component" value="Unassembled WGS sequence"/>
</dbReference>